<evidence type="ECO:0000256" key="6">
    <source>
        <dbReference type="ARBA" id="ARBA00022840"/>
    </source>
</evidence>
<keyword evidence="10" id="KW-0175">Coiled coil</keyword>
<dbReference type="GO" id="GO:0043590">
    <property type="term" value="C:bacterial nucleoid"/>
    <property type="evidence" value="ECO:0007669"/>
    <property type="project" value="TreeGrafter"/>
</dbReference>
<dbReference type="GO" id="GO:0009432">
    <property type="term" value="P:SOS response"/>
    <property type="evidence" value="ECO:0007669"/>
    <property type="project" value="TreeGrafter"/>
</dbReference>
<feature type="domain" description="RecF/RecN/SMC N-terminal" evidence="11">
    <location>
        <begin position="2"/>
        <end position="513"/>
    </location>
</feature>
<keyword evidence="4" id="KW-0547">Nucleotide-binding</keyword>
<dbReference type="SUPFAM" id="SSF52540">
    <property type="entry name" value="P-loop containing nucleoside triphosphate hydrolases"/>
    <property type="match status" value="1"/>
</dbReference>
<dbReference type="InterPro" id="IPR004604">
    <property type="entry name" value="DNA_recomb/repair_RecN"/>
</dbReference>
<dbReference type="STRING" id="388467.A19Y_4407"/>
<evidence type="ECO:0000256" key="7">
    <source>
        <dbReference type="ARBA" id="ARBA00023204"/>
    </source>
</evidence>
<dbReference type="InterPro" id="IPR003395">
    <property type="entry name" value="RecF/RecN/SMC_N"/>
</dbReference>
<evidence type="ECO:0000256" key="2">
    <source>
        <dbReference type="ARBA" id="ARBA00009441"/>
    </source>
</evidence>
<dbReference type="PANTHER" id="PTHR11059:SF0">
    <property type="entry name" value="DNA REPAIR PROTEIN RECN"/>
    <property type="match status" value="1"/>
</dbReference>
<dbReference type="PATRIC" id="fig|388467.6.peg.4342"/>
<evidence type="ECO:0000256" key="3">
    <source>
        <dbReference type="ARBA" id="ARBA00021315"/>
    </source>
</evidence>
<dbReference type="PANTHER" id="PTHR11059">
    <property type="entry name" value="DNA REPAIR PROTEIN RECN"/>
    <property type="match status" value="1"/>
</dbReference>
<dbReference type="GO" id="GO:0005524">
    <property type="term" value="F:ATP binding"/>
    <property type="evidence" value="ECO:0007669"/>
    <property type="project" value="UniProtKB-KW"/>
</dbReference>
<evidence type="ECO:0000256" key="10">
    <source>
        <dbReference type="SAM" id="Coils"/>
    </source>
</evidence>
<dbReference type="GO" id="GO:0006310">
    <property type="term" value="P:DNA recombination"/>
    <property type="evidence" value="ECO:0007669"/>
    <property type="project" value="InterPro"/>
</dbReference>
<keyword evidence="13" id="KW-1185">Reference proteome</keyword>
<dbReference type="eggNOG" id="COG0497">
    <property type="taxonomic scope" value="Bacteria"/>
</dbReference>
<dbReference type="AlphaFoldDB" id="A0A073CL94"/>
<dbReference type="HOGENOM" id="CLU_018297_3_1_3"/>
<evidence type="ECO:0000256" key="4">
    <source>
        <dbReference type="ARBA" id="ARBA00022741"/>
    </source>
</evidence>
<dbReference type="CDD" id="cd03241">
    <property type="entry name" value="ABC_RecN"/>
    <property type="match status" value="2"/>
</dbReference>
<feature type="coiled-coil region" evidence="10">
    <location>
        <begin position="305"/>
        <end position="363"/>
    </location>
</feature>
<accession>A0A073CL94</accession>
<protein>
    <recommendedName>
        <fullName evidence="3 9">DNA repair protein RecN</fullName>
    </recommendedName>
    <alternativeName>
        <fullName evidence="8 9">Recombination protein N</fullName>
    </alternativeName>
</protein>
<comment type="similarity">
    <text evidence="2 9">Belongs to the RecN family.</text>
</comment>
<dbReference type="Pfam" id="PF02463">
    <property type="entry name" value="SMC_N"/>
    <property type="match status" value="1"/>
</dbReference>
<evidence type="ECO:0000313" key="13">
    <source>
        <dbReference type="Proteomes" id="UP000027395"/>
    </source>
</evidence>
<dbReference type="PIRSF" id="PIRSF003128">
    <property type="entry name" value="RecN"/>
    <property type="match status" value="1"/>
</dbReference>
<dbReference type="Proteomes" id="UP000027395">
    <property type="component" value="Chromosome"/>
</dbReference>
<reference evidence="12 13" key="1">
    <citation type="journal article" date="2014" name="Appl. Environ. Microbiol.">
        <title>Elucidation of insertion elements encoded on plasmids and in vitro construction of shuttle vectors from the toxic cyanobacterium Planktothrix.</title>
        <authorList>
            <person name="Christiansen G."/>
            <person name="Goesmann A."/>
            <person name="Kurmayer R."/>
        </authorList>
    </citation>
    <scope>NUCLEOTIDE SEQUENCE [LARGE SCALE GENOMIC DNA]</scope>
    <source>
        <strain evidence="12 13">NIVA-CYA 126/8</strain>
    </source>
</reference>
<keyword evidence="6" id="KW-0067">ATP-binding</keyword>
<dbReference type="InterPro" id="IPR027417">
    <property type="entry name" value="P-loop_NTPase"/>
</dbReference>
<evidence type="ECO:0000313" key="12">
    <source>
        <dbReference type="EMBL" id="KEI69069.1"/>
    </source>
</evidence>
<evidence type="ECO:0000256" key="9">
    <source>
        <dbReference type="PIRNR" id="PIRNR003128"/>
    </source>
</evidence>
<proteinExistence type="inferred from homology"/>
<evidence type="ECO:0000256" key="8">
    <source>
        <dbReference type="ARBA" id="ARBA00033408"/>
    </source>
</evidence>
<comment type="function">
    <text evidence="1 9">May be involved in recombinational repair of damaged DNA.</text>
</comment>
<evidence type="ECO:0000259" key="11">
    <source>
        <dbReference type="Pfam" id="PF02463"/>
    </source>
</evidence>
<dbReference type="FunFam" id="3.40.50.300:FF:000356">
    <property type="entry name" value="DNA repair protein RecN"/>
    <property type="match status" value="1"/>
</dbReference>
<keyword evidence="7 9" id="KW-0234">DNA repair</keyword>
<keyword evidence="5 9" id="KW-0227">DNA damage</keyword>
<name>A0A073CL94_PLAA1</name>
<organism evidence="12 13">
    <name type="scientific">Planktothrix agardhii (strain NIVA-CYA 126/8)</name>
    <dbReference type="NCBI Taxonomy" id="388467"/>
    <lineage>
        <taxon>Bacteria</taxon>
        <taxon>Bacillati</taxon>
        <taxon>Cyanobacteriota</taxon>
        <taxon>Cyanophyceae</taxon>
        <taxon>Oscillatoriophycideae</taxon>
        <taxon>Oscillatoriales</taxon>
        <taxon>Microcoleaceae</taxon>
        <taxon>Planktothrix</taxon>
    </lineage>
</organism>
<dbReference type="NCBIfam" id="TIGR00634">
    <property type="entry name" value="recN"/>
    <property type="match status" value="1"/>
</dbReference>
<dbReference type="GO" id="GO:0006281">
    <property type="term" value="P:DNA repair"/>
    <property type="evidence" value="ECO:0007669"/>
    <property type="project" value="UniProtKB-KW"/>
</dbReference>
<evidence type="ECO:0000256" key="5">
    <source>
        <dbReference type="ARBA" id="ARBA00022763"/>
    </source>
</evidence>
<gene>
    <name evidence="12" type="primary">recN</name>
    <name evidence="12" type="ORF">A19Y_4407</name>
</gene>
<evidence type="ECO:0000256" key="1">
    <source>
        <dbReference type="ARBA" id="ARBA00003618"/>
    </source>
</evidence>
<sequence length="574" mass="64464">MLLSLRIENFALIDHLDLDLGSGLNVFTGETGAGKSIILDAVDAILGGKVDRRSIRTGATRSLLEGTFEIEKKWFNWLTEQEIDLVDGSLIVCSREVVITGDKLRSRSRVNGVLVNRKLIEQLRDRLIEITAQGQTLQLGQPELQQEWLDLYGGQPLIKARKAVASTYTQAQTCSHALEKRRQFEQQRLQRLDLLTYQIRELDTATLTTADELEQLQIEHQRLNHIVELQQQSYQIYQALYQSETGLAAADLLSQAENKLSDLVEYDPQLQPILEIVSEAVAQITEAGRQIGSYGEQLESDPQRLEEVEDRIRDLKQICRKYGQTLEEVIEYYHRIQEELKDLEDEDQSIESLEQTYQQAVQALKETCQYLTNLRQKAGHELETHLLKELKPLAMNNVKFQAEIHPISPTAMGADQIQFCFSPNPGEPLQPLGAIASGGEMSRFLLALKACFSQIAGSGTLVFDEIDVGVSGRVATAIAQKLHQLSQRHQVLCVTHQPLVAAMGDHHFRVIKETIQTDLEPNSQAPETRTVVRVTQLTSPQRREELAQLASGESAQEAIAFAESLLTQAALMKN</sequence>
<dbReference type="RefSeq" id="WP_042156643.1">
    <property type="nucleotide sequence ID" value="NZ_CM002803.1"/>
</dbReference>
<dbReference type="Gene3D" id="3.40.50.300">
    <property type="entry name" value="P-loop containing nucleotide triphosphate hydrolases"/>
    <property type="match status" value="2"/>
</dbReference>
<dbReference type="EMBL" id="CM002803">
    <property type="protein sequence ID" value="KEI69069.1"/>
    <property type="molecule type" value="Genomic_DNA"/>
</dbReference>